<dbReference type="CDD" id="cd02440">
    <property type="entry name" value="AdoMet_MTases"/>
    <property type="match status" value="1"/>
</dbReference>
<name>A0A9Q0BFJ4_9HYPO</name>
<keyword evidence="3" id="KW-1185">Reference proteome</keyword>
<dbReference type="PANTHER" id="PTHR43591">
    <property type="entry name" value="METHYLTRANSFERASE"/>
    <property type="match status" value="1"/>
</dbReference>
<dbReference type="OrthoDB" id="2013972at2759"/>
<protein>
    <submittedName>
        <fullName evidence="2">Uncharacterized protein</fullName>
    </submittedName>
</protein>
<organism evidence="2 3">
    <name type="scientific">Emericellopsis cladophorae</name>
    <dbReference type="NCBI Taxonomy" id="2686198"/>
    <lineage>
        <taxon>Eukaryota</taxon>
        <taxon>Fungi</taxon>
        <taxon>Dikarya</taxon>
        <taxon>Ascomycota</taxon>
        <taxon>Pezizomycotina</taxon>
        <taxon>Sordariomycetes</taxon>
        <taxon>Hypocreomycetidae</taxon>
        <taxon>Hypocreales</taxon>
        <taxon>Bionectriaceae</taxon>
        <taxon>Emericellopsis</taxon>
    </lineage>
</organism>
<evidence type="ECO:0000256" key="1">
    <source>
        <dbReference type="ARBA" id="ARBA00038158"/>
    </source>
</evidence>
<dbReference type="EMBL" id="JAGIXG020000007">
    <property type="protein sequence ID" value="KAI6783532.1"/>
    <property type="molecule type" value="Genomic_DNA"/>
</dbReference>
<comment type="similarity">
    <text evidence="1">Belongs to the methyltransferase superfamily. LaeA methyltransferase family.</text>
</comment>
<reference evidence="2" key="2">
    <citation type="submission" date="2022-07" db="EMBL/GenBank/DDBJ databases">
        <authorList>
            <person name="Goncalves M.F.M."/>
            <person name="Hilario S."/>
            <person name="Van De Peer Y."/>
            <person name="Esteves A.C."/>
            <person name="Alves A."/>
        </authorList>
    </citation>
    <scope>NUCLEOTIDE SEQUENCE</scope>
    <source>
        <strain evidence="2">MUM 19.33</strain>
    </source>
</reference>
<dbReference type="InterPro" id="IPR029063">
    <property type="entry name" value="SAM-dependent_MTases_sf"/>
</dbReference>
<evidence type="ECO:0000313" key="3">
    <source>
        <dbReference type="Proteomes" id="UP001055219"/>
    </source>
</evidence>
<dbReference type="Gene3D" id="3.40.50.150">
    <property type="entry name" value="Vaccinia Virus protein VP39"/>
    <property type="match status" value="1"/>
</dbReference>
<comment type="caution">
    <text evidence="2">The sequence shown here is derived from an EMBL/GenBank/DDBJ whole genome shotgun (WGS) entry which is preliminary data.</text>
</comment>
<proteinExistence type="inferred from homology"/>
<dbReference type="SUPFAM" id="SSF53335">
    <property type="entry name" value="S-adenosyl-L-methionine-dependent methyltransferases"/>
    <property type="match status" value="1"/>
</dbReference>
<dbReference type="GeneID" id="75832044"/>
<gene>
    <name evidence="2" type="ORF">J7T54_005561</name>
</gene>
<dbReference type="PANTHER" id="PTHR43591:SF14">
    <property type="entry name" value="METHYLTRANSFERASE"/>
    <property type="match status" value="1"/>
</dbReference>
<dbReference type="AlphaFoldDB" id="A0A9Q0BFJ4"/>
<dbReference type="GO" id="GO:0008168">
    <property type="term" value="F:methyltransferase activity"/>
    <property type="evidence" value="ECO:0007669"/>
    <property type="project" value="TreeGrafter"/>
</dbReference>
<dbReference type="RefSeq" id="XP_051364388.1">
    <property type="nucleotide sequence ID" value="XM_051503993.1"/>
</dbReference>
<evidence type="ECO:0000313" key="2">
    <source>
        <dbReference type="EMBL" id="KAI6783532.1"/>
    </source>
</evidence>
<dbReference type="Pfam" id="PF13489">
    <property type="entry name" value="Methyltransf_23"/>
    <property type="match status" value="1"/>
</dbReference>
<dbReference type="Proteomes" id="UP001055219">
    <property type="component" value="Unassembled WGS sequence"/>
</dbReference>
<accession>A0A9Q0BFJ4</accession>
<reference evidence="2" key="1">
    <citation type="journal article" date="2021" name="J Fungi (Basel)">
        <title>Genomic and Metabolomic Analyses of the Marine Fungus Emericellopsis cladophorae: Insights into Saltwater Adaptability Mechanisms and Its Biosynthetic Potential.</title>
        <authorList>
            <person name="Goncalves M.F.M."/>
            <person name="Hilario S."/>
            <person name="Van de Peer Y."/>
            <person name="Esteves A.C."/>
            <person name="Alves A."/>
        </authorList>
    </citation>
    <scope>NUCLEOTIDE SEQUENCE</scope>
    <source>
        <strain evidence="2">MUM 19.33</strain>
    </source>
</reference>
<sequence length="369" mass="41056">MQHEPMNLPFELAGRVFRPLSCAQQLGPARSVTKTAACARMAANSDEAHSGEGNGDRQFTFRYPSTGSTISNSIEADPVLSGMNEADETHVAYPFPNDLPECERLQLQYDIVDASFNGNLFFAPLDKPRHILDVATGTGDWAVQMGDLFPQANVVATDLSPIQPVEVPPNVEFYVEDSSEEWEYSHQFDFIHTRLTGGSWSSYERQVLRQAFENLNPGGWMESQEGDASFSCDDGSLKPGHALYRWGEDLALSSRIIDRPMVFVSGIKDIYASVGFVDIHEKIFKIPCGAWPKDERLKELGRGWQLNVQSGLSGFTFANFHRAFGVKEDAIEVYLVDVRKDIANSKIHAYTAVHVVWGRKPFPGEVGES</sequence>